<organism evidence="1">
    <name type="scientific">bioreactor metagenome</name>
    <dbReference type="NCBI Taxonomy" id="1076179"/>
    <lineage>
        <taxon>unclassified sequences</taxon>
        <taxon>metagenomes</taxon>
        <taxon>ecological metagenomes</taxon>
    </lineage>
</organism>
<proteinExistence type="predicted"/>
<name>A0A645IFM7_9ZZZZ</name>
<protein>
    <submittedName>
        <fullName evidence="1">Uncharacterized protein</fullName>
    </submittedName>
</protein>
<evidence type="ECO:0000313" key="1">
    <source>
        <dbReference type="EMBL" id="MPN50108.1"/>
    </source>
</evidence>
<comment type="caution">
    <text evidence="1">The sequence shown here is derived from an EMBL/GenBank/DDBJ whole genome shotgun (WGS) entry which is preliminary data.</text>
</comment>
<dbReference type="AlphaFoldDB" id="A0A645IFM7"/>
<sequence>MYGLFIKQLRRAVVNDAARRDTNDPACVFDGHVDLVQVQNDRDIHGFIDIEEVIHDDL</sequence>
<accession>A0A645IFM7</accession>
<reference evidence="1" key="1">
    <citation type="submission" date="2019-08" db="EMBL/GenBank/DDBJ databases">
        <authorList>
            <person name="Kucharzyk K."/>
            <person name="Murdoch R.W."/>
            <person name="Higgins S."/>
            <person name="Loffler F."/>
        </authorList>
    </citation>
    <scope>NUCLEOTIDE SEQUENCE</scope>
</reference>
<gene>
    <name evidence="1" type="ORF">SDC9_197734</name>
</gene>
<dbReference type="EMBL" id="VSSQ01113967">
    <property type="protein sequence ID" value="MPN50108.1"/>
    <property type="molecule type" value="Genomic_DNA"/>
</dbReference>